<sequence length="500" mass="54517">MAAPSPRRPERPGIKLSIPAGNVPGNYNGTPDDGQWSIPQPQLYPSSSRSVPIQANPGSSRPSLGPALTAPAPFKTGRTGSVKTPMLSLNLSALSTDNSTKDDSESSGYYGGLHTPLAHTADGGYGQTVTQRAEPMHDEKTITNMPAELSDALRKMRLTTQLNRHVAEGGVGEYTPRNRSRSSSIASGNHSDLAALVGDATSEHGGELDPSDYEVLERLGEGASGAVEKVRDRKTGKIMALKTITTSPNPSIHKQILRELQFLNECQSPYIVEHYGSFLTSNDTCIGILMEYCEAGSLDNLSRKIKKRRARTSEKVLGRIAESILGGLDYLHERKIIHRDIKPSNIVVTRKGEVKLCDFGVSGELVNSMAGTFTGTSFYMAPERIQGLAYSIKSDVWSMGLTLHEVAHNRFPFPPEGEPPLSGPIELLNFIVAQPAPRLIDSPSEGIVWSATAQDFLSQCLIRDAQQRPYPRDLLKHPWIVESSKRNINLAKWVAAICEW</sequence>
<proteinExistence type="inferred from homology"/>
<dbReference type="Gene3D" id="3.30.200.20">
    <property type="entry name" value="Phosphorylase Kinase, domain 1"/>
    <property type="match status" value="1"/>
</dbReference>
<evidence type="ECO:0000256" key="6">
    <source>
        <dbReference type="ARBA" id="ARBA00038035"/>
    </source>
</evidence>
<keyword evidence="2" id="KW-0808">Transferase</keyword>
<feature type="region of interest" description="Disordered" evidence="9">
    <location>
        <begin position="168"/>
        <end position="189"/>
    </location>
</feature>
<dbReference type="InterPro" id="IPR000719">
    <property type="entry name" value="Prot_kinase_dom"/>
</dbReference>
<dbReference type="Gene3D" id="1.10.510.10">
    <property type="entry name" value="Transferase(Phosphotransferase) domain 1"/>
    <property type="match status" value="1"/>
</dbReference>
<dbReference type="EMBL" id="BLZA01000011">
    <property type="protein sequence ID" value="GHJ85384.1"/>
    <property type="molecule type" value="Genomic_DNA"/>
</dbReference>
<accession>A0A8H3TSE2</accession>
<evidence type="ECO:0000256" key="3">
    <source>
        <dbReference type="ARBA" id="ARBA00022741"/>
    </source>
</evidence>
<gene>
    <name evidence="11" type="ORF">NliqN6_1786</name>
</gene>
<dbReference type="FunFam" id="3.30.200.20:FF:000040">
    <property type="entry name" value="Dual specificity mitogen-activated protein kinase kinase"/>
    <property type="match status" value="1"/>
</dbReference>
<dbReference type="Pfam" id="PF00069">
    <property type="entry name" value="Pkinase"/>
    <property type="match status" value="1"/>
</dbReference>
<keyword evidence="5 7" id="KW-0067">ATP-binding</keyword>
<dbReference type="PANTHER" id="PTHR47448">
    <property type="entry name" value="DUAL SPECIFICITY MITOGEN-ACTIVATED PROTEIN KINASE KINASE DSOR1-LIKE PROTEIN"/>
    <property type="match status" value="1"/>
</dbReference>
<keyword evidence="1 8" id="KW-0723">Serine/threonine-protein kinase</keyword>
<dbReference type="InterPro" id="IPR011009">
    <property type="entry name" value="Kinase-like_dom_sf"/>
</dbReference>
<feature type="binding site" evidence="7">
    <location>
        <position position="242"/>
    </location>
    <ligand>
        <name>ATP</name>
        <dbReference type="ChEBI" id="CHEBI:30616"/>
    </ligand>
</feature>
<dbReference type="Proteomes" id="UP000620104">
    <property type="component" value="Unassembled WGS sequence"/>
</dbReference>
<evidence type="ECO:0000313" key="12">
    <source>
        <dbReference type="Proteomes" id="UP000620104"/>
    </source>
</evidence>
<dbReference type="InterPro" id="IPR008271">
    <property type="entry name" value="Ser/Thr_kinase_AS"/>
</dbReference>
<feature type="region of interest" description="Disordered" evidence="9">
    <location>
        <begin position="1"/>
        <end position="83"/>
    </location>
</feature>
<name>A0A8H3TSE2_9TREE</name>
<dbReference type="InterPro" id="IPR050915">
    <property type="entry name" value="MAP_kinase_kinase"/>
</dbReference>
<dbReference type="PROSITE" id="PS50011">
    <property type="entry name" value="PROTEIN_KINASE_DOM"/>
    <property type="match status" value="1"/>
</dbReference>
<dbReference type="PROSITE" id="PS00107">
    <property type="entry name" value="PROTEIN_KINASE_ATP"/>
    <property type="match status" value="1"/>
</dbReference>
<dbReference type="GO" id="GO:0005524">
    <property type="term" value="F:ATP binding"/>
    <property type="evidence" value="ECO:0007669"/>
    <property type="project" value="UniProtKB-UniRule"/>
</dbReference>
<evidence type="ECO:0000256" key="7">
    <source>
        <dbReference type="PROSITE-ProRule" id="PRU10141"/>
    </source>
</evidence>
<evidence type="ECO:0000256" key="1">
    <source>
        <dbReference type="ARBA" id="ARBA00022527"/>
    </source>
</evidence>
<comment type="caution">
    <text evidence="11">The sequence shown here is derived from an EMBL/GenBank/DDBJ whole genome shotgun (WGS) entry which is preliminary data.</text>
</comment>
<dbReference type="FunFam" id="1.10.510.10:FF:000263">
    <property type="entry name" value="MAP kinase skh1/pek1"/>
    <property type="match status" value="1"/>
</dbReference>
<keyword evidence="3 7" id="KW-0547">Nucleotide-binding</keyword>
<evidence type="ECO:0000256" key="8">
    <source>
        <dbReference type="RuleBase" id="RU000304"/>
    </source>
</evidence>
<evidence type="ECO:0000256" key="4">
    <source>
        <dbReference type="ARBA" id="ARBA00022777"/>
    </source>
</evidence>
<dbReference type="GO" id="GO:0000165">
    <property type="term" value="P:MAPK cascade"/>
    <property type="evidence" value="ECO:0007669"/>
    <property type="project" value="UniProtKB-ARBA"/>
</dbReference>
<evidence type="ECO:0000259" key="10">
    <source>
        <dbReference type="PROSITE" id="PS50011"/>
    </source>
</evidence>
<feature type="compositionally biased region" description="Polar residues" evidence="9">
    <location>
        <begin position="37"/>
        <end position="62"/>
    </location>
</feature>
<dbReference type="AlphaFoldDB" id="A0A8H3TSE2"/>
<evidence type="ECO:0000256" key="2">
    <source>
        <dbReference type="ARBA" id="ARBA00022679"/>
    </source>
</evidence>
<keyword evidence="12" id="KW-1185">Reference proteome</keyword>
<dbReference type="SUPFAM" id="SSF56112">
    <property type="entry name" value="Protein kinase-like (PK-like)"/>
    <property type="match status" value="1"/>
</dbReference>
<evidence type="ECO:0000313" key="11">
    <source>
        <dbReference type="EMBL" id="GHJ85384.1"/>
    </source>
</evidence>
<comment type="similarity">
    <text evidence="6">Belongs to the protein kinase superfamily. STE Ser/Thr protein kinase family. MAP kinase kinase subfamily.</text>
</comment>
<dbReference type="OrthoDB" id="10252354at2759"/>
<evidence type="ECO:0000256" key="5">
    <source>
        <dbReference type="ARBA" id="ARBA00022840"/>
    </source>
</evidence>
<organism evidence="11 12">
    <name type="scientific">Naganishia liquefaciens</name>
    <dbReference type="NCBI Taxonomy" id="104408"/>
    <lineage>
        <taxon>Eukaryota</taxon>
        <taxon>Fungi</taxon>
        <taxon>Dikarya</taxon>
        <taxon>Basidiomycota</taxon>
        <taxon>Agaricomycotina</taxon>
        <taxon>Tremellomycetes</taxon>
        <taxon>Filobasidiales</taxon>
        <taxon>Filobasidiaceae</taxon>
        <taxon>Naganishia</taxon>
    </lineage>
</organism>
<keyword evidence="4" id="KW-0418">Kinase</keyword>
<evidence type="ECO:0000256" key="9">
    <source>
        <dbReference type="SAM" id="MobiDB-lite"/>
    </source>
</evidence>
<dbReference type="PANTHER" id="PTHR47448:SF5">
    <property type="entry name" value="MITOGEN-ACTIVATED PROTEIN KINASE KINAE MKK2"/>
    <property type="match status" value="1"/>
</dbReference>
<protein>
    <recommendedName>
        <fullName evidence="10">Protein kinase domain-containing protein</fullName>
    </recommendedName>
</protein>
<feature type="domain" description="Protein kinase" evidence="10">
    <location>
        <begin position="213"/>
        <end position="480"/>
    </location>
</feature>
<dbReference type="GO" id="GO:0004674">
    <property type="term" value="F:protein serine/threonine kinase activity"/>
    <property type="evidence" value="ECO:0007669"/>
    <property type="project" value="UniProtKB-KW"/>
</dbReference>
<dbReference type="InterPro" id="IPR017441">
    <property type="entry name" value="Protein_kinase_ATP_BS"/>
</dbReference>
<dbReference type="SMART" id="SM00220">
    <property type="entry name" value="S_TKc"/>
    <property type="match status" value="1"/>
</dbReference>
<reference evidence="11" key="1">
    <citation type="submission" date="2020-07" db="EMBL/GenBank/DDBJ databases">
        <title>Draft Genome Sequence of a Deep-Sea Yeast, Naganishia (Cryptococcus) liquefaciens strain N6.</title>
        <authorList>
            <person name="Han Y.W."/>
            <person name="Kajitani R."/>
            <person name="Morimoto H."/>
            <person name="Parhat M."/>
            <person name="Tsubouchi H."/>
            <person name="Bakenova O."/>
            <person name="Ogata M."/>
            <person name="Argunhan B."/>
            <person name="Aoki R."/>
            <person name="Kajiwara S."/>
            <person name="Itoh T."/>
            <person name="Iwasaki H."/>
        </authorList>
    </citation>
    <scope>NUCLEOTIDE SEQUENCE</scope>
    <source>
        <strain evidence="11">N6</strain>
    </source>
</reference>
<dbReference type="PROSITE" id="PS00108">
    <property type="entry name" value="PROTEIN_KINASE_ST"/>
    <property type="match status" value="1"/>
</dbReference>